<dbReference type="EMBL" id="CP093346">
    <property type="protein sequence ID" value="WOG98649.1"/>
    <property type="molecule type" value="Genomic_DNA"/>
</dbReference>
<evidence type="ECO:0000256" key="1">
    <source>
        <dbReference type="SAM" id="Phobius"/>
    </source>
</evidence>
<protein>
    <submittedName>
        <fullName evidence="2">Uncharacterized protein</fullName>
    </submittedName>
</protein>
<evidence type="ECO:0000313" key="3">
    <source>
        <dbReference type="EMBL" id="WOG98649.1"/>
    </source>
</evidence>
<dbReference type="AlphaFoldDB" id="A0A165Z2L1"/>
<reference evidence="3" key="2">
    <citation type="submission" date="2022-03" db="EMBL/GenBank/DDBJ databases">
        <title>Draft title - Genomic analysis of global carrot germplasm unveils the trajectory of domestication and the origin of high carotenoid orange carrot.</title>
        <authorList>
            <person name="Iorizzo M."/>
            <person name="Ellison S."/>
            <person name="Senalik D."/>
            <person name="Macko-Podgorni A."/>
            <person name="Grzebelus D."/>
            <person name="Bostan H."/>
            <person name="Rolling W."/>
            <person name="Curaba J."/>
            <person name="Simon P."/>
        </authorList>
    </citation>
    <scope>NUCLEOTIDE SEQUENCE</scope>
    <source>
        <tissue evidence="3">Leaf</tissue>
    </source>
</reference>
<accession>A0A165Z2L1</accession>
<dbReference type="Proteomes" id="UP000077755">
    <property type="component" value="Chromosome 4"/>
</dbReference>
<evidence type="ECO:0000313" key="2">
    <source>
        <dbReference type="EMBL" id="KZM99538.1"/>
    </source>
</evidence>
<reference evidence="2" key="1">
    <citation type="journal article" date="2016" name="Nat. Genet.">
        <title>A high-quality carrot genome assembly provides new insights into carotenoid accumulation and asterid genome evolution.</title>
        <authorList>
            <person name="Iorizzo M."/>
            <person name="Ellison S."/>
            <person name="Senalik D."/>
            <person name="Zeng P."/>
            <person name="Satapoomin P."/>
            <person name="Huang J."/>
            <person name="Bowman M."/>
            <person name="Iovene M."/>
            <person name="Sanseverino W."/>
            <person name="Cavagnaro P."/>
            <person name="Yildiz M."/>
            <person name="Macko-Podgorni A."/>
            <person name="Moranska E."/>
            <person name="Grzebelus E."/>
            <person name="Grzebelus D."/>
            <person name="Ashrafi H."/>
            <person name="Zheng Z."/>
            <person name="Cheng S."/>
            <person name="Spooner D."/>
            <person name="Van Deynze A."/>
            <person name="Simon P."/>
        </authorList>
    </citation>
    <scope>NUCLEOTIDE SEQUENCE [LARGE SCALE GENOMIC DNA]</scope>
    <source>
        <tissue evidence="2">Leaf</tissue>
    </source>
</reference>
<keyword evidence="1" id="KW-1133">Transmembrane helix</keyword>
<keyword evidence="1" id="KW-0472">Membrane</keyword>
<keyword evidence="1" id="KW-0812">Transmembrane</keyword>
<keyword evidence="4" id="KW-1185">Reference proteome</keyword>
<dbReference type="PANTHER" id="PTHR33389:SF18">
    <property type="entry name" value="OS01G0677900 PROTEIN"/>
    <property type="match status" value="1"/>
</dbReference>
<name>A0A165Z2L1_DAUCS</name>
<organism evidence="2">
    <name type="scientific">Daucus carota subsp. sativus</name>
    <name type="common">Carrot</name>
    <dbReference type="NCBI Taxonomy" id="79200"/>
    <lineage>
        <taxon>Eukaryota</taxon>
        <taxon>Viridiplantae</taxon>
        <taxon>Streptophyta</taxon>
        <taxon>Embryophyta</taxon>
        <taxon>Tracheophyta</taxon>
        <taxon>Spermatophyta</taxon>
        <taxon>Magnoliopsida</taxon>
        <taxon>eudicotyledons</taxon>
        <taxon>Gunneridae</taxon>
        <taxon>Pentapetalae</taxon>
        <taxon>asterids</taxon>
        <taxon>campanulids</taxon>
        <taxon>Apiales</taxon>
        <taxon>Apiaceae</taxon>
        <taxon>Apioideae</taxon>
        <taxon>Scandiceae</taxon>
        <taxon>Daucinae</taxon>
        <taxon>Daucus</taxon>
        <taxon>Daucus sect. Daucus</taxon>
    </lineage>
</organism>
<feature type="transmembrane region" description="Helical" evidence="1">
    <location>
        <begin position="6"/>
        <end position="28"/>
    </location>
</feature>
<dbReference type="PANTHER" id="PTHR33389">
    <property type="entry name" value="FAMILY PROTEIN, PUTATIVE (DUF2921)-RELATED"/>
    <property type="match status" value="1"/>
</dbReference>
<dbReference type="Gramene" id="KZM99538">
    <property type="protein sequence ID" value="KZM99538"/>
    <property type="gene ID" value="DCAR_013100"/>
</dbReference>
<sequence length="57" mass="6452">MLDHVDFYSAAWDIIIPLGGLLLVGIIFSQQRYGGRVILPKKFRELEMYAKVPAIST</sequence>
<proteinExistence type="predicted"/>
<dbReference type="STRING" id="79200.A0A165Z2L1"/>
<evidence type="ECO:0000313" key="4">
    <source>
        <dbReference type="Proteomes" id="UP000077755"/>
    </source>
</evidence>
<gene>
    <name evidence="2" type="ORF">DCAR_013100</name>
    <name evidence="3" type="ORF">DCAR_0417993</name>
</gene>
<dbReference type="EMBL" id="LNRQ01000004">
    <property type="protein sequence ID" value="KZM99538.1"/>
    <property type="molecule type" value="Genomic_DNA"/>
</dbReference>